<dbReference type="SUPFAM" id="SSF57501">
    <property type="entry name" value="Cystine-knot cytokines"/>
    <property type="match status" value="1"/>
</dbReference>
<proteinExistence type="evidence at transcript level"/>
<evidence type="ECO:0000256" key="1">
    <source>
        <dbReference type="SAM" id="SignalP"/>
    </source>
</evidence>
<feature type="signal peptide" evidence="1">
    <location>
        <begin position="1"/>
        <end position="28"/>
    </location>
</feature>
<reference evidence="2" key="1">
    <citation type="submission" date="2019-11" db="EMBL/GenBank/DDBJ databases">
        <title>Identification and expression analysis of the neuropeptidome in oriental fruit moth, Grapholita molesta.</title>
        <authorList>
            <person name="Cheng J."/>
        </authorList>
    </citation>
    <scope>NUCLEOTIDE SEQUENCE</scope>
</reference>
<sequence>MVSKTCIFILVCLGLLLAIQSWLPRASAKRSDVDEYTVDARTDLHNYVFGLDYPAVDYPAVDHTALDYPAVEYPAVDREPDRPAPLPEFIVDYANMIRNDIILLDNSVETRTRKRGNIKVKKHSNHAMSAVPCNCARTYANYHDYDVDLSDALGVAGWYPKRVKNLTCDETKCTKPYRCQKIMYNLTVLKRSDSQEEKERAGQLFKDMANELKFKWVPQIVPVVAGCLCTSNYLAD</sequence>
<dbReference type="EMBL" id="MN639913">
    <property type="protein sequence ID" value="QMS43300.1"/>
    <property type="molecule type" value="mRNA"/>
</dbReference>
<feature type="chain" id="PRO_5027678172" evidence="1">
    <location>
        <begin position="29"/>
        <end position="236"/>
    </location>
</feature>
<dbReference type="InterPro" id="IPR029034">
    <property type="entry name" value="Cystine-knot_cytokine"/>
</dbReference>
<accession>A0A7D7PLT7</accession>
<evidence type="ECO:0000313" key="2">
    <source>
        <dbReference type="EMBL" id="QMS43300.1"/>
    </source>
</evidence>
<dbReference type="AlphaFoldDB" id="A0A7D7PLT7"/>
<keyword evidence="1" id="KW-0732">Signal</keyword>
<organism evidence="2">
    <name type="scientific">Grapholita molesta</name>
    <name type="common">Oriental fruit moth</name>
    <name type="synonym">Cydia molesta</name>
    <dbReference type="NCBI Taxonomy" id="192188"/>
    <lineage>
        <taxon>Eukaryota</taxon>
        <taxon>Metazoa</taxon>
        <taxon>Ecdysozoa</taxon>
        <taxon>Arthropoda</taxon>
        <taxon>Hexapoda</taxon>
        <taxon>Insecta</taxon>
        <taxon>Pterygota</taxon>
        <taxon>Neoptera</taxon>
        <taxon>Endopterygota</taxon>
        <taxon>Lepidoptera</taxon>
        <taxon>Glossata</taxon>
        <taxon>Ditrysia</taxon>
        <taxon>Tortricoidea</taxon>
        <taxon>Tortricidae</taxon>
        <taxon>Olethreutinae</taxon>
        <taxon>Grapholitini</taxon>
        <taxon>Grapholita</taxon>
    </lineage>
</organism>
<name>A0A7D7PLT7_GRAMO</name>
<protein>
    <submittedName>
        <fullName evidence="2">Prothoracicotropic hormone</fullName>
    </submittedName>
</protein>